<dbReference type="Pfam" id="PF23154">
    <property type="entry name" value="KANSL3_1st"/>
    <property type="match status" value="1"/>
</dbReference>
<evidence type="ECO:0000259" key="1">
    <source>
        <dbReference type="Pfam" id="PF23154"/>
    </source>
</evidence>
<dbReference type="PANTHER" id="PTHR13136">
    <property type="entry name" value="TESTIS DEVELOPMENT PROTEIN PRTD"/>
    <property type="match status" value="1"/>
</dbReference>
<sequence length="357" mass="39229">MLAFSKRSVASLGKLIDSIHSALHSNTIDHFFKYYLSNIKLISSETDVSIDVETVSPSPMPLYDNQKARSVMNECERHVIFVRTDTEAPPPPDDWEDHVNSCLSLALCFPALAVSTAAGKHSGDVTALLSGWPTLTQDAGGVQRSRAPGTDNGRTGWTTSQNKLFNKILKALQSDRLARLANDGAVNEPVLRRIAVDKCARRVRQSLASVGWDTKLVQWLHTTLVETLSLPLLAAYLDALQTLKGKIPALIDRMLLASTVRAGGASAEALSLLLKRPWDPAVGVLSHNKPSKLPGSPLILIAPSGPTNSIFPTSRRHRFWQSQLSCLAKTKHSHFVYQPLVRHGIKRFGKIEIYHVQ</sequence>
<accession>A0ABN9LVC0</accession>
<keyword evidence="3" id="KW-1185">Reference proteome</keyword>
<dbReference type="Proteomes" id="UP001176940">
    <property type="component" value="Unassembled WGS sequence"/>
</dbReference>
<gene>
    <name evidence="2" type="ORF">RIMI_LOCUS13581170</name>
</gene>
<organism evidence="2 3">
    <name type="scientific">Ranitomeya imitator</name>
    <name type="common">mimic poison frog</name>
    <dbReference type="NCBI Taxonomy" id="111125"/>
    <lineage>
        <taxon>Eukaryota</taxon>
        <taxon>Metazoa</taxon>
        <taxon>Chordata</taxon>
        <taxon>Craniata</taxon>
        <taxon>Vertebrata</taxon>
        <taxon>Euteleostomi</taxon>
        <taxon>Amphibia</taxon>
        <taxon>Batrachia</taxon>
        <taxon>Anura</taxon>
        <taxon>Neobatrachia</taxon>
        <taxon>Hyloidea</taxon>
        <taxon>Dendrobatidae</taxon>
        <taxon>Dendrobatinae</taxon>
        <taxon>Ranitomeya</taxon>
    </lineage>
</organism>
<dbReference type="EMBL" id="CAUEEQ010033743">
    <property type="protein sequence ID" value="CAJ0951718.1"/>
    <property type="molecule type" value="Genomic_DNA"/>
</dbReference>
<protein>
    <recommendedName>
        <fullName evidence="1">KANSL3 helical domain-containing protein</fullName>
    </recommendedName>
</protein>
<evidence type="ECO:0000313" key="2">
    <source>
        <dbReference type="EMBL" id="CAJ0951718.1"/>
    </source>
</evidence>
<evidence type="ECO:0000313" key="3">
    <source>
        <dbReference type="Proteomes" id="UP001176940"/>
    </source>
</evidence>
<dbReference type="InterPro" id="IPR056519">
    <property type="entry name" value="KANSL3_1st"/>
</dbReference>
<proteinExistence type="predicted"/>
<dbReference type="InterPro" id="IPR026555">
    <property type="entry name" value="NSL3/Tex30"/>
</dbReference>
<dbReference type="PANTHER" id="PTHR13136:SF16">
    <property type="entry name" value="KAT8 REGULATORY NSL COMPLEX SUBUNIT 3"/>
    <property type="match status" value="1"/>
</dbReference>
<comment type="caution">
    <text evidence="2">The sequence shown here is derived from an EMBL/GenBank/DDBJ whole genome shotgun (WGS) entry which is preliminary data.</text>
</comment>
<feature type="domain" description="KANSL3 helical" evidence="1">
    <location>
        <begin position="160"/>
        <end position="254"/>
    </location>
</feature>
<reference evidence="2" key="1">
    <citation type="submission" date="2023-07" db="EMBL/GenBank/DDBJ databases">
        <authorList>
            <person name="Stuckert A."/>
        </authorList>
    </citation>
    <scope>NUCLEOTIDE SEQUENCE</scope>
</reference>
<name>A0ABN9LVC0_9NEOB</name>